<keyword evidence="3" id="KW-1003">Cell membrane</keyword>
<comment type="similarity">
    <text evidence="8">Belongs to the FliO/MopB family.</text>
</comment>
<evidence type="ECO:0000313" key="9">
    <source>
        <dbReference type="EMBL" id="SFE21731.1"/>
    </source>
</evidence>
<keyword evidence="9" id="KW-0282">Flagellum</keyword>
<evidence type="ECO:0000256" key="6">
    <source>
        <dbReference type="ARBA" id="ARBA00023136"/>
    </source>
</evidence>
<evidence type="ECO:0000256" key="7">
    <source>
        <dbReference type="ARBA" id="ARBA00023143"/>
    </source>
</evidence>
<accession>A0A1I1YQF5</accession>
<evidence type="ECO:0000313" key="10">
    <source>
        <dbReference type="Proteomes" id="UP000199517"/>
    </source>
</evidence>
<keyword evidence="6" id="KW-0472">Membrane</keyword>
<keyword evidence="4" id="KW-0812">Transmembrane</keyword>
<dbReference type="InterPro" id="IPR052205">
    <property type="entry name" value="FliO/MopB"/>
</dbReference>
<evidence type="ECO:0000256" key="8">
    <source>
        <dbReference type="ARBA" id="ARBA00037937"/>
    </source>
</evidence>
<dbReference type="GO" id="GO:0044781">
    <property type="term" value="P:bacterial-type flagellum organization"/>
    <property type="evidence" value="ECO:0007669"/>
    <property type="project" value="InterPro"/>
</dbReference>
<organism evidence="9 10">
    <name type="scientific">Paracidovorax konjaci</name>
    <dbReference type="NCBI Taxonomy" id="32040"/>
    <lineage>
        <taxon>Bacteria</taxon>
        <taxon>Pseudomonadati</taxon>
        <taxon>Pseudomonadota</taxon>
        <taxon>Betaproteobacteria</taxon>
        <taxon>Burkholderiales</taxon>
        <taxon>Comamonadaceae</taxon>
        <taxon>Paracidovorax</taxon>
    </lineage>
</organism>
<dbReference type="AlphaFoldDB" id="A0A1I1YQF5"/>
<sequence length="121" mass="12429">MAQTLVIVVLFIAAVALLPWLIRRLQQRQAAALGSSAGAAAKVLSAVAVGPQQRVVTVEVGPDHQRVWLVLGVTAQQVQCLHVLNPAAPARPGAPVGLPPASFAGEMAAANQRHDGPASHG</sequence>
<dbReference type="RefSeq" id="WP_092957004.1">
    <property type="nucleotide sequence ID" value="NZ_FOMQ01000019.1"/>
</dbReference>
<dbReference type="Pfam" id="PF04347">
    <property type="entry name" value="FliO"/>
    <property type="match status" value="1"/>
</dbReference>
<dbReference type="EMBL" id="FOMQ01000019">
    <property type="protein sequence ID" value="SFE21731.1"/>
    <property type="molecule type" value="Genomic_DNA"/>
</dbReference>
<protein>
    <submittedName>
        <fullName evidence="9">Flagellar protein FliO/FliZ</fullName>
    </submittedName>
</protein>
<reference evidence="10" key="1">
    <citation type="submission" date="2016-10" db="EMBL/GenBank/DDBJ databases">
        <authorList>
            <person name="Varghese N."/>
            <person name="Submissions S."/>
        </authorList>
    </citation>
    <scope>NUCLEOTIDE SEQUENCE [LARGE SCALE GENOMIC DNA]</scope>
    <source>
        <strain evidence="10">DSM 7481</strain>
    </source>
</reference>
<keyword evidence="9" id="KW-0966">Cell projection</keyword>
<dbReference type="InterPro" id="IPR022781">
    <property type="entry name" value="Flagellar_biosynth_FliO"/>
</dbReference>
<dbReference type="GO" id="GO:0009425">
    <property type="term" value="C:bacterial-type flagellum basal body"/>
    <property type="evidence" value="ECO:0007669"/>
    <property type="project" value="UniProtKB-SubCell"/>
</dbReference>
<dbReference type="STRING" id="32040.SAMN04489710_11958"/>
<evidence type="ECO:0000256" key="3">
    <source>
        <dbReference type="ARBA" id="ARBA00022475"/>
    </source>
</evidence>
<keyword evidence="7" id="KW-0975">Bacterial flagellum</keyword>
<dbReference type="GO" id="GO:0005886">
    <property type="term" value="C:plasma membrane"/>
    <property type="evidence" value="ECO:0007669"/>
    <property type="project" value="UniProtKB-SubCell"/>
</dbReference>
<dbReference type="PANTHER" id="PTHR38766">
    <property type="entry name" value="FLAGELLAR PROTEIN FLIO"/>
    <property type="match status" value="1"/>
</dbReference>
<proteinExistence type="inferred from homology"/>
<evidence type="ECO:0000256" key="2">
    <source>
        <dbReference type="ARBA" id="ARBA00004236"/>
    </source>
</evidence>
<dbReference type="Proteomes" id="UP000199517">
    <property type="component" value="Unassembled WGS sequence"/>
</dbReference>
<evidence type="ECO:0000256" key="5">
    <source>
        <dbReference type="ARBA" id="ARBA00022989"/>
    </source>
</evidence>
<keyword evidence="9" id="KW-0969">Cilium</keyword>
<evidence type="ECO:0000256" key="4">
    <source>
        <dbReference type="ARBA" id="ARBA00022692"/>
    </source>
</evidence>
<dbReference type="PANTHER" id="PTHR38766:SF1">
    <property type="entry name" value="FLAGELLAR PROTEIN FLIO"/>
    <property type="match status" value="1"/>
</dbReference>
<gene>
    <name evidence="9" type="ORF">SAMN04489710_11958</name>
</gene>
<comment type="subcellular location">
    <subcellularLocation>
        <location evidence="1">Bacterial flagellum basal body</location>
    </subcellularLocation>
    <subcellularLocation>
        <location evidence="2">Cell membrane</location>
    </subcellularLocation>
</comment>
<keyword evidence="10" id="KW-1185">Reference proteome</keyword>
<dbReference type="OrthoDB" id="8905632at2"/>
<name>A0A1I1YQF5_9BURK</name>
<evidence type="ECO:0000256" key="1">
    <source>
        <dbReference type="ARBA" id="ARBA00004117"/>
    </source>
</evidence>
<keyword evidence="5" id="KW-1133">Transmembrane helix</keyword>